<evidence type="ECO:0000313" key="3">
    <source>
        <dbReference type="Proteomes" id="UP000606600"/>
    </source>
</evidence>
<feature type="transmembrane region" description="Helical" evidence="1">
    <location>
        <begin position="146"/>
        <end position="170"/>
    </location>
</feature>
<feature type="transmembrane region" description="Helical" evidence="1">
    <location>
        <begin position="182"/>
        <end position="203"/>
    </location>
</feature>
<dbReference type="RefSeq" id="WP_191191754.1">
    <property type="nucleotide sequence ID" value="NZ_JACWMY010000016.1"/>
</dbReference>
<keyword evidence="1" id="KW-1133">Transmembrane helix</keyword>
<proteinExistence type="predicted"/>
<keyword evidence="1" id="KW-0472">Membrane</keyword>
<feature type="transmembrane region" description="Helical" evidence="1">
    <location>
        <begin position="47"/>
        <end position="70"/>
    </location>
</feature>
<dbReference type="NCBIfam" id="NF038065">
    <property type="entry name" value="Pr6Pr"/>
    <property type="match status" value="1"/>
</dbReference>
<evidence type="ECO:0000256" key="1">
    <source>
        <dbReference type="SAM" id="Phobius"/>
    </source>
</evidence>
<dbReference type="EMBL" id="JACWMY010000016">
    <property type="protein sequence ID" value="MBD1367124.1"/>
    <property type="molecule type" value="Genomic_DNA"/>
</dbReference>
<dbReference type="InterPro" id="IPR049713">
    <property type="entry name" value="Pr6Pr-like"/>
</dbReference>
<feature type="transmembrane region" description="Helical" evidence="1">
    <location>
        <begin position="116"/>
        <end position="134"/>
    </location>
</feature>
<keyword evidence="3" id="KW-1185">Reference proteome</keyword>
<gene>
    <name evidence="2" type="ORF">IDJ77_25155</name>
</gene>
<evidence type="ECO:0000313" key="2">
    <source>
        <dbReference type="EMBL" id="MBD1367124.1"/>
    </source>
</evidence>
<feature type="transmembrane region" description="Helical" evidence="1">
    <location>
        <begin position="82"/>
        <end position="104"/>
    </location>
</feature>
<accession>A0ABR7WXV0</accession>
<feature type="transmembrane region" description="Helical" evidence="1">
    <location>
        <begin position="7"/>
        <end position="27"/>
    </location>
</feature>
<dbReference type="Proteomes" id="UP000606600">
    <property type="component" value="Unassembled WGS sequence"/>
</dbReference>
<sequence>MPIVKNIKTVTAILGIIAWLGVISQFYTSVPAYLQKGRTLGGTLVELFSFFTIQTNILVALCFTAAALGASQTAFFKRRGTLTSVAVNISIVALVFNLVLRATYHPVGLASLSNELVHVITPALFIIYWLAFVPKDSINWKDGFAWLWYPAFYLVYVLIRGAICGIYPYFFLDAGKYGYPKVVLNMGILLIVFLIMDLLYIFIAKLVDRYFGA</sequence>
<comment type="caution">
    <text evidence="2">The sequence shown here is derived from an EMBL/GenBank/DDBJ whole genome shotgun (WGS) entry which is preliminary data.</text>
</comment>
<reference evidence="2 3" key="1">
    <citation type="submission" date="2020-09" db="EMBL/GenBank/DDBJ databases">
        <title>Novel species of Mucilaginibacter isolated from a glacier on the Tibetan Plateau.</title>
        <authorList>
            <person name="Liu Q."/>
            <person name="Xin Y.-H."/>
        </authorList>
    </citation>
    <scope>NUCLEOTIDE SEQUENCE [LARGE SCALE GENOMIC DNA]</scope>
    <source>
        <strain evidence="2 3">ZT4R22</strain>
    </source>
</reference>
<organism evidence="2 3">
    <name type="scientific">Mucilaginibacter pankratovii</name>
    <dbReference type="NCBI Taxonomy" id="2772110"/>
    <lineage>
        <taxon>Bacteria</taxon>
        <taxon>Pseudomonadati</taxon>
        <taxon>Bacteroidota</taxon>
        <taxon>Sphingobacteriia</taxon>
        <taxon>Sphingobacteriales</taxon>
        <taxon>Sphingobacteriaceae</taxon>
        <taxon>Mucilaginibacter</taxon>
    </lineage>
</organism>
<keyword evidence="1" id="KW-0812">Transmembrane</keyword>
<name>A0ABR7WXV0_9SPHI</name>
<protein>
    <submittedName>
        <fullName evidence="2">Pr6Pr family membrane protein</fullName>
    </submittedName>
</protein>